<keyword evidence="2" id="KW-0808">Transferase</keyword>
<dbReference type="AlphaFoldDB" id="A0A645AKA1"/>
<accession>A0A645AKA1</accession>
<dbReference type="Gene3D" id="3.40.50.150">
    <property type="entry name" value="Vaccinia Virus protein VP39"/>
    <property type="match status" value="1"/>
</dbReference>
<comment type="caution">
    <text evidence="4">The sequence shown here is derived from an EMBL/GenBank/DDBJ whole genome shotgun (WGS) entry which is preliminary data.</text>
</comment>
<dbReference type="InterPro" id="IPR029063">
    <property type="entry name" value="SAM-dependent_MTases_sf"/>
</dbReference>
<feature type="compositionally biased region" description="Polar residues" evidence="3">
    <location>
        <begin position="268"/>
        <end position="280"/>
    </location>
</feature>
<keyword evidence="1" id="KW-0489">Methyltransferase</keyword>
<evidence type="ECO:0000313" key="4">
    <source>
        <dbReference type="EMBL" id="MPM53158.1"/>
    </source>
</evidence>
<name>A0A645AKA1_9ZZZZ</name>
<feature type="region of interest" description="Disordered" evidence="3">
    <location>
        <begin position="479"/>
        <end position="500"/>
    </location>
</feature>
<dbReference type="GO" id="GO:0008168">
    <property type="term" value="F:methyltransferase activity"/>
    <property type="evidence" value="ECO:0007669"/>
    <property type="project" value="UniProtKB-KW"/>
</dbReference>
<dbReference type="GO" id="GO:0032259">
    <property type="term" value="P:methylation"/>
    <property type="evidence" value="ECO:0007669"/>
    <property type="project" value="UniProtKB-KW"/>
</dbReference>
<proteinExistence type="predicted"/>
<evidence type="ECO:0000256" key="1">
    <source>
        <dbReference type="ARBA" id="ARBA00022603"/>
    </source>
</evidence>
<dbReference type="EMBL" id="VSSQ01014202">
    <property type="protein sequence ID" value="MPM53158.1"/>
    <property type="molecule type" value="Genomic_DNA"/>
</dbReference>
<protein>
    <recommendedName>
        <fullName evidence="5">DNA (cytosine-5-)-methyltransferase</fullName>
    </recommendedName>
</protein>
<gene>
    <name evidence="4" type="ORF">SDC9_99923</name>
</gene>
<evidence type="ECO:0008006" key="5">
    <source>
        <dbReference type="Google" id="ProtNLM"/>
    </source>
</evidence>
<reference evidence="4" key="1">
    <citation type="submission" date="2019-08" db="EMBL/GenBank/DDBJ databases">
        <authorList>
            <person name="Kucharzyk K."/>
            <person name="Murdoch R.W."/>
            <person name="Higgins S."/>
            <person name="Loffler F."/>
        </authorList>
    </citation>
    <scope>NUCLEOTIDE SEQUENCE</scope>
</reference>
<feature type="region of interest" description="Disordered" evidence="3">
    <location>
        <begin position="130"/>
        <end position="161"/>
    </location>
</feature>
<dbReference type="SUPFAM" id="SSF53335">
    <property type="entry name" value="S-adenosyl-L-methionine-dependent methyltransferases"/>
    <property type="match status" value="2"/>
</dbReference>
<dbReference type="Gene3D" id="3.90.120.10">
    <property type="entry name" value="DNA Methylase, subunit A, domain 2"/>
    <property type="match status" value="1"/>
</dbReference>
<evidence type="ECO:0000256" key="2">
    <source>
        <dbReference type="ARBA" id="ARBA00022679"/>
    </source>
</evidence>
<dbReference type="InterPro" id="IPR001525">
    <property type="entry name" value="C5_MeTfrase"/>
</dbReference>
<sequence>MAGLRKGLADPRGNLTLEFVKLAYRTKARIVVFENVPGILSSGDCGSDFAGFLSLLCGWEVKPPGDGWRKCGIVTNAPGCFGVAWRILDAQYTRVPEFPRAVPQRRRRLILVGHLDSWLYPAKVLFDGEMRGGDTPPRRTKRQRLAAGSESGTDPAKWWDGSEQAGTLTVTSNNQFMPDKARLQCVIDMRQVEAQDESVAPTLIATDYKGGKAVCEEVCPTPDANYPQKMNRHDVTKLVCYENNPTDARLKEVPVSPTVLSRWGTGGNQTPVVLENQNPSAVPDENRRDEAQRKDSEPSKNGAAEVIPKQMELVAFIKNDAGGDQDGYWEDVFPTVRSQVTPAVAYNVTFCDANGTRKDRPDGGLYVTPADASKTVTTGGTNAETVVVALDGDKMGKAERKGGSGLGVSEDEVMYTQTVNDVHAVAYREKMSVVDMMGGKGRCGVSQTDVSPVISADTQSHAVARNECVPLDLRNATRDPEKHDEVNRQGVGIGEDGDPMNTVTASSVPGIGWQATVRRLLPVECERLMGFPDNHTRIPWKGLPEEECPDAPRYKACGNSMCVNVMSWVGQRIEQVEKIIQTEASHEASESTPEEINE</sequence>
<feature type="compositionally biased region" description="Basic and acidic residues" evidence="3">
    <location>
        <begin position="284"/>
        <end position="298"/>
    </location>
</feature>
<dbReference type="Pfam" id="PF00145">
    <property type="entry name" value="DNA_methylase"/>
    <property type="match status" value="2"/>
</dbReference>
<organism evidence="4">
    <name type="scientific">bioreactor metagenome</name>
    <dbReference type="NCBI Taxonomy" id="1076179"/>
    <lineage>
        <taxon>unclassified sequences</taxon>
        <taxon>metagenomes</taxon>
        <taxon>ecological metagenomes</taxon>
    </lineage>
</organism>
<evidence type="ECO:0000256" key="3">
    <source>
        <dbReference type="SAM" id="MobiDB-lite"/>
    </source>
</evidence>
<feature type="region of interest" description="Disordered" evidence="3">
    <location>
        <begin position="262"/>
        <end position="304"/>
    </location>
</feature>